<reference evidence="5" key="1">
    <citation type="journal article" date="2021" name="PeerJ">
        <title>Extensive microbial diversity within the chicken gut microbiome revealed by metagenomics and culture.</title>
        <authorList>
            <person name="Gilroy R."/>
            <person name="Ravi A."/>
            <person name="Getino M."/>
            <person name="Pursley I."/>
            <person name="Horton D.L."/>
            <person name="Alikhan N.F."/>
            <person name="Baker D."/>
            <person name="Gharbi K."/>
            <person name="Hall N."/>
            <person name="Watson M."/>
            <person name="Adriaenssens E.M."/>
            <person name="Foster-Nyarko E."/>
            <person name="Jarju S."/>
            <person name="Secka A."/>
            <person name="Antonio M."/>
            <person name="Oren A."/>
            <person name="Chaudhuri R.R."/>
            <person name="La Ragione R."/>
            <person name="Hildebrand F."/>
            <person name="Pallen M.J."/>
        </authorList>
    </citation>
    <scope>NUCLEOTIDE SEQUENCE</scope>
    <source>
        <strain evidence="5">CHK135-1449</strain>
    </source>
</reference>
<dbReference type="InterPro" id="IPR009057">
    <property type="entry name" value="Homeodomain-like_sf"/>
</dbReference>
<keyword evidence="1" id="KW-0805">Transcription regulation</keyword>
<dbReference type="AlphaFoldDB" id="A0A9D2ZZ06"/>
<dbReference type="InterPro" id="IPR020449">
    <property type="entry name" value="Tscrpt_reg_AraC-type_HTH"/>
</dbReference>
<dbReference type="Gene3D" id="1.10.10.60">
    <property type="entry name" value="Homeodomain-like"/>
    <property type="match status" value="1"/>
</dbReference>
<name>A0A9D2ZZ06_ACILW</name>
<evidence type="ECO:0000259" key="4">
    <source>
        <dbReference type="PROSITE" id="PS01124"/>
    </source>
</evidence>
<dbReference type="SMART" id="SM00342">
    <property type="entry name" value="HTH_ARAC"/>
    <property type="match status" value="1"/>
</dbReference>
<dbReference type="Pfam" id="PF12625">
    <property type="entry name" value="Arabinose_bd"/>
    <property type="match status" value="1"/>
</dbReference>
<dbReference type="InterPro" id="IPR032687">
    <property type="entry name" value="AraC-type_N"/>
</dbReference>
<organism evidence="5 6">
    <name type="scientific">Acinetobacter lwoffii</name>
    <dbReference type="NCBI Taxonomy" id="28090"/>
    <lineage>
        <taxon>Bacteria</taxon>
        <taxon>Pseudomonadati</taxon>
        <taxon>Pseudomonadota</taxon>
        <taxon>Gammaproteobacteria</taxon>
        <taxon>Moraxellales</taxon>
        <taxon>Moraxellaceae</taxon>
        <taxon>Acinetobacter</taxon>
    </lineage>
</organism>
<dbReference type="PANTHER" id="PTHR47894:SF1">
    <property type="entry name" value="HTH-TYPE TRANSCRIPTIONAL REGULATOR VQSM"/>
    <property type="match status" value="1"/>
</dbReference>
<dbReference type="PRINTS" id="PR00032">
    <property type="entry name" value="HTHARAC"/>
</dbReference>
<evidence type="ECO:0000313" key="5">
    <source>
        <dbReference type="EMBL" id="HJF28306.1"/>
    </source>
</evidence>
<dbReference type="EMBL" id="DYWX01000093">
    <property type="protein sequence ID" value="HJF28306.1"/>
    <property type="molecule type" value="Genomic_DNA"/>
</dbReference>
<gene>
    <name evidence="5" type="ORF">K8V79_08715</name>
</gene>
<dbReference type="PROSITE" id="PS00041">
    <property type="entry name" value="HTH_ARAC_FAMILY_1"/>
    <property type="match status" value="1"/>
</dbReference>
<feature type="domain" description="HTH araC/xylS-type" evidence="4">
    <location>
        <begin position="263"/>
        <end position="345"/>
    </location>
</feature>
<dbReference type="Proteomes" id="UP000787156">
    <property type="component" value="Unassembled WGS sequence"/>
</dbReference>
<comment type="caution">
    <text evidence="5">The sequence shown here is derived from an EMBL/GenBank/DDBJ whole genome shotgun (WGS) entry which is preliminary data.</text>
</comment>
<evidence type="ECO:0000313" key="6">
    <source>
        <dbReference type="Proteomes" id="UP000787156"/>
    </source>
</evidence>
<evidence type="ECO:0000256" key="3">
    <source>
        <dbReference type="ARBA" id="ARBA00023163"/>
    </source>
</evidence>
<keyword evidence="3" id="KW-0804">Transcription</keyword>
<sequence>MKDPFLLNSASIPVSYAVILLEIMAKKGIDSTDLLRKSRIPHQALLQDRITPRQWSRLVWESLQLTDHDGLGYEYGVALRLTAHGPMGFALMSCANLKQAIELVLQFFTMRLRHYQITFHENPNQSSLEITELHPVMASQAEQIFILRRFFYECIMIGAVQAAKFLTHEDYSKVGIDFDWSEPNYHAKYRQMLPTIQFNQPNNMIHFETEMLYVPIYMADPIAYQQALQQCKIEQQYFVLKISDITLQVKSKLILTPRKGYPSLEEIAESMAVSSRTLKRNLHNVGTTYSSLLDEIRLHDAKDLLTKSDMSIQQIAEYLGYEQPTNFTRAFKKWVGISPSEFRETKHSLISI</sequence>
<dbReference type="PROSITE" id="PS01124">
    <property type="entry name" value="HTH_ARAC_FAMILY_2"/>
    <property type="match status" value="1"/>
</dbReference>
<dbReference type="PANTHER" id="PTHR47894">
    <property type="entry name" value="HTH-TYPE TRANSCRIPTIONAL REGULATOR GADX"/>
    <property type="match status" value="1"/>
</dbReference>
<dbReference type="InterPro" id="IPR018062">
    <property type="entry name" value="HTH_AraC-typ_CS"/>
</dbReference>
<dbReference type="GO" id="GO:0003700">
    <property type="term" value="F:DNA-binding transcription factor activity"/>
    <property type="evidence" value="ECO:0007669"/>
    <property type="project" value="InterPro"/>
</dbReference>
<dbReference type="InterPro" id="IPR018060">
    <property type="entry name" value="HTH_AraC"/>
</dbReference>
<dbReference type="Pfam" id="PF12833">
    <property type="entry name" value="HTH_18"/>
    <property type="match status" value="1"/>
</dbReference>
<dbReference type="GO" id="GO:0005829">
    <property type="term" value="C:cytosol"/>
    <property type="evidence" value="ECO:0007669"/>
    <property type="project" value="TreeGrafter"/>
</dbReference>
<proteinExistence type="predicted"/>
<evidence type="ECO:0000256" key="2">
    <source>
        <dbReference type="ARBA" id="ARBA00023125"/>
    </source>
</evidence>
<reference evidence="5" key="2">
    <citation type="submission" date="2021-09" db="EMBL/GenBank/DDBJ databases">
        <authorList>
            <person name="Gilroy R."/>
        </authorList>
    </citation>
    <scope>NUCLEOTIDE SEQUENCE</scope>
    <source>
        <strain evidence="5">CHK135-1449</strain>
    </source>
</reference>
<protein>
    <submittedName>
        <fullName evidence="5">AraC family transcriptional regulator</fullName>
    </submittedName>
</protein>
<evidence type="ECO:0000256" key="1">
    <source>
        <dbReference type="ARBA" id="ARBA00023015"/>
    </source>
</evidence>
<dbReference type="SUPFAM" id="SSF46689">
    <property type="entry name" value="Homeodomain-like"/>
    <property type="match status" value="1"/>
</dbReference>
<keyword evidence="2" id="KW-0238">DNA-binding</keyword>
<accession>A0A9D2ZZ06</accession>
<dbReference type="GO" id="GO:0000976">
    <property type="term" value="F:transcription cis-regulatory region binding"/>
    <property type="evidence" value="ECO:0007669"/>
    <property type="project" value="TreeGrafter"/>
</dbReference>